<feature type="domain" description="J" evidence="4">
    <location>
        <begin position="5"/>
        <end position="79"/>
    </location>
</feature>
<dbReference type="PANTHER" id="PTHR14021:SF15">
    <property type="entry name" value="IRON-SULFUR CLUSTER CO-CHAPERONE PROTEIN HSCB"/>
    <property type="match status" value="1"/>
</dbReference>
<reference evidence="5 6" key="1">
    <citation type="journal article" date="2024" name="Environ. Microbiol.">
        <title>Novel evolutionary insights on the interactions of the Holosporales (Alphaproteobacteria) with eukaryotic hosts from comparative genomics.</title>
        <authorList>
            <person name="Giovannini M."/>
            <person name="Petroni G."/>
            <person name="Castelli M."/>
        </authorList>
    </citation>
    <scope>NUCLEOTIDE SEQUENCE [LARGE SCALE GENOMIC DNA]</scope>
    <source>
        <strain evidence="5 6">US_Bl 15I1</strain>
    </source>
</reference>
<dbReference type="InterPro" id="IPR004640">
    <property type="entry name" value="HscB"/>
</dbReference>
<sequence length="171" mass="19754">MTSQNPYTLLELEPTFAIDIKTLDQQYFKLQRQFHPDRFAQHTEEERKVTENHSSLLNYAYQNLKRPIERAKSLAQLLGHEIEVLRSSETILVEAMHWRERVLVTEVGSSDLDTLSQELQQDMSACLDAIDLAFMTRDFSALSPLVTKLSFLEKVAQDIKKKGQINVTPNF</sequence>
<comment type="function">
    <text evidence="3">Co-chaperone involved in the maturation of iron-sulfur cluster-containing proteins. Seems to help targeting proteins to be folded toward HscA.</text>
</comment>
<organism evidence="5 6">
    <name type="scientific">Candidatus Bealeia paramacronuclearis</name>
    <dbReference type="NCBI Taxonomy" id="1921001"/>
    <lineage>
        <taxon>Bacteria</taxon>
        <taxon>Pseudomonadati</taxon>
        <taxon>Pseudomonadota</taxon>
        <taxon>Alphaproteobacteria</taxon>
        <taxon>Holosporales</taxon>
        <taxon>Holosporaceae</taxon>
        <taxon>Candidatus Bealeia</taxon>
    </lineage>
</organism>
<evidence type="ECO:0000256" key="1">
    <source>
        <dbReference type="ARBA" id="ARBA00010476"/>
    </source>
</evidence>
<evidence type="ECO:0000313" key="5">
    <source>
        <dbReference type="EMBL" id="WVX66538.1"/>
    </source>
</evidence>
<dbReference type="PANTHER" id="PTHR14021">
    <property type="entry name" value="IRON-SULFUR CLUSTER CO-CHAPERONE PROTEIN HSCB"/>
    <property type="match status" value="1"/>
</dbReference>
<dbReference type="Gene3D" id="1.20.1280.20">
    <property type="entry name" value="HscB, C-terminal domain"/>
    <property type="match status" value="1"/>
</dbReference>
<comment type="similarity">
    <text evidence="1">Belongs to the HscB family.</text>
</comment>
<evidence type="ECO:0000313" key="6">
    <source>
        <dbReference type="Proteomes" id="UP001330434"/>
    </source>
</evidence>
<dbReference type="Gene3D" id="1.10.287.110">
    <property type="entry name" value="DnaJ domain"/>
    <property type="match status" value="1"/>
</dbReference>
<dbReference type="RefSeq" id="WP_331255394.1">
    <property type="nucleotide sequence ID" value="NZ_CP133270.1"/>
</dbReference>
<dbReference type="InterPro" id="IPR036386">
    <property type="entry name" value="HscB_C_sf"/>
</dbReference>
<dbReference type="Pfam" id="PF07743">
    <property type="entry name" value="HSCB_C"/>
    <property type="match status" value="1"/>
</dbReference>
<proteinExistence type="inferred from homology"/>
<keyword evidence="6" id="KW-1185">Reference proteome</keyword>
<dbReference type="CDD" id="cd06257">
    <property type="entry name" value="DnaJ"/>
    <property type="match status" value="1"/>
</dbReference>
<dbReference type="SUPFAM" id="SSF46565">
    <property type="entry name" value="Chaperone J-domain"/>
    <property type="match status" value="1"/>
</dbReference>
<dbReference type="SUPFAM" id="SSF47144">
    <property type="entry name" value="HSC20 (HSCB), C-terminal oligomerisation domain"/>
    <property type="match status" value="1"/>
</dbReference>
<dbReference type="Proteomes" id="UP001330434">
    <property type="component" value="Chromosome"/>
</dbReference>
<evidence type="ECO:0000259" key="4">
    <source>
        <dbReference type="PROSITE" id="PS50076"/>
    </source>
</evidence>
<evidence type="ECO:0000256" key="3">
    <source>
        <dbReference type="ARBA" id="ARBA00025596"/>
    </source>
</evidence>
<dbReference type="PROSITE" id="PS50076">
    <property type="entry name" value="DNAJ_2"/>
    <property type="match status" value="1"/>
</dbReference>
<dbReference type="NCBIfam" id="TIGR00714">
    <property type="entry name" value="hscB"/>
    <property type="match status" value="1"/>
</dbReference>
<dbReference type="InterPro" id="IPR001623">
    <property type="entry name" value="DnaJ_domain"/>
</dbReference>
<protein>
    <submittedName>
        <fullName evidence="5">Fe-S protein assembly co-chaperone HscB</fullName>
    </submittedName>
</protein>
<dbReference type="EMBL" id="CP133270">
    <property type="protein sequence ID" value="WVX66538.1"/>
    <property type="molecule type" value="Genomic_DNA"/>
</dbReference>
<keyword evidence="2" id="KW-0143">Chaperone</keyword>
<evidence type="ECO:0000256" key="2">
    <source>
        <dbReference type="ARBA" id="ARBA00023186"/>
    </source>
</evidence>
<dbReference type="InterPro" id="IPR036869">
    <property type="entry name" value="J_dom_sf"/>
</dbReference>
<accession>A0ABZ2C4E7</accession>
<gene>
    <name evidence="5" type="ORF">Bealeia1_00717</name>
</gene>
<dbReference type="SMART" id="SM00271">
    <property type="entry name" value="DnaJ"/>
    <property type="match status" value="1"/>
</dbReference>
<name>A0ABZ2C4E7_9PROT</name>
<dbReference type="InterPro" id="IPR009073">
    <property type="entry name" value="HscB_oligo_C"/>
</dbReference>